<dbReference type="SUPFAM" id="SSF89796">
    <property type="entry name" value="CoA-transferase family III (CaiB/BaiF)"/>
    <property type="match status" value="1"/>
</dbReference>
<keyword evidence="2" id="KW-1185">Reference proteome</keyword>
<dbReference type="STRING" id="1776.BHQ18_04705"/>
<evidence type="ECO:0000313" key="2">
    <source>
        <dbReference type="Proteomes" id="UP000094053"/>
    </source>
</evidence>
<name>A0A1E3RNI4_MYCFV</name>
<dbReference type="InterPro" id="IPR023606">
    <property type="entry name" value="CoA-Trfase_III_dom_1_sf"/>
</dbReference>
<dbReference type="EMBL" id="MIHA01000003">
    <property type="protein sequence ID" value="ODQ91409.1"/>
    <property type="molecule type" value="Genomic_DNA"/>
</dbReference>
<dbReference type="AlphaFoldDB" id="A0A1E3RNI4"/>
<dbReference type="Proteomes" id="UP000094053">
    <property type="component" value="Unassembled WGS sequence"/>
</dbReference>
<accession>A0A1E3RNI4</accession>
<dbReference type="InterPro" id="IPR003673">
    <property type="entry name" value="CoA-Trfase_fam_III"/>
</dbReference>
<reference evidence="2" key="1">
    <citation type="submission" date="2016-09" db="EMBL/GenBank/DDBJ databases">
        <authorList>
            <person name="Greninger A.L."/>
            <person name="Jerome K.R."/>
            <person name="Mcnair B."/>
            <person name="Wallis C."/>
            <person name="Fang F."/>
        </authorList>
    </citation>
    <scope>NUCLEOTIDE SEQUENCE [LARGE SCALE GENOMIC DNA]</scope>
    <source>
        <strain evidence="2">M6</strain>
    </source>
</reference>
<comment type="caution">
    <text evidence="1">The sequence shown here is derived from an EMBL/GenBank/DDBJ whole genome shotgun (WGS) entry which is preliminary data.</text>
</comment>
<proteinExistence type="predicted"/>
<protein>
    <submittedName>
        <fullName evidence="1">Uncharacterized protein</fullName>
    </submittedName>
</protein>
<gene>
    <name evidence="1" type="ORF">BHQ18_04705</name>
</gene>
<organism evidence="1 2">
    <name type="scientific">Mycolicibacterium flavescens</name>
    <name type="common">Mycobacterium flavescens</name>
    <dbReference type="NCBI Taxonomy" id="1776"/>
    <lineage>
        <taxon>Bacteria</taxon>
        <taxon>Bacillati</taxon>
        <taxon>Actinomycetota</taxon>
        <taxon>Actinomycetes</taxon>
        <taxon>Mycobacteriales</taxon>
        <taxon>Mycobacteriaceae</taxon>
        <taxon>Mycolicibacterium</taxon>
    </lineage>
</organism>
<dbReference type="Pfam" id="PF02515">
    <property type="entry name" value="CoA_transf_3"/>
    <property type="match status" value="1"/>
</dbReference>
<dbReference type="GO" id="GO:0003824">
    <property type="term" value="F:catalytic activity"/>
    <property type="evidence" value="ECO:0007669"/>
    <property type="project" value="InterPro"/>
</dbReference>
<dbReference type="Gene3D" id="3.40.50.10540">
    <property type="entry name" value="Crotonobetainyl-coa:carnitine coa-transferase, domain 1"/>
    <property type="match status" value="1"/>
</dbReference>
<evidence type="ECO:0000313" key="1">
    <source>
        <dbReference type="EMBL" id="ODQ91409.1"/>
    </source>
</evidence>
<sequence length="71" mass="8055">MRTIIARGMVASREGYDYLLGFCNRNKRGICLGVEIAGGREVFERLVRWAEVYVTNQLPPVRRKCAPSLPT</sequence>